<dbReference type="AlphaFoldDB" id="A0A2S6CJH3"/>
<dbReference type="Proteomes" id="UP000237631">
    <property type="component" value="Unassembled WGS sequence"/>
</dbReference>
<protein>
    <submittedName>
        <fullName evidence="1">Uncharacterized protein</fullName>
    </submittedName>
</protein>
<accession>A0A2S6CJH3</accession>
<organism evidence="1 2">
    <name type="scientific">Cercospora berteroae</name>
    <dbReference type="NCBI Taxonomy" id="357750"/>
    <lineage>
        <taxon>Eukaryota</taxon>
        <taxon>Fungi</taxon>
        <taxon>Dikarya</taxon>
        <taxon>Ascomycota</taxon>
        <taxon>Pezizomycotina</taxon>
        <taxon>Dothideomycetes</taxon>
        <taxon>Dothideomycetidae</taxon>
        <taxon>Mycosphaerellales</taxon>
        <taxon>Mycosphaerellaceae</taxon>
        <taxon>Cercospora</taxon>
    </lineage>
</organism>
<reference evidence="2" key="1">
    <citation type="journal article" date="2017" name="bioRxiv">
        <title>Conservation of a gene cluster reveals novel cercosporin biosynthetic mechanisms and extends production to the genus Colletotrichum.</title>
        <authorList>
            <person name="de Jonge R."/>
            <person name="Ebert M.K."/>
            <person name="Huitt-Roehl C.R."/>
            <person name="Pal P."/>
            <person name="Suttle J.C."/>
            <person name="Spanner R.E."/>
            <person name="Neubauer J.D."/>
            <person name="Jurick W.M.II."/>
            <person name="Stott K.A."/>
            <person name="Secor G.A."/>
            <person name="Thomma B.P.H.J."/>
            <person name="Van de Peer Y."/>
            <person name="Townsend C.A."/>
            <person name="Bolton M.D."/>
        </authorList>
    </citation>
    <scope>NUCLEOTIDE SEQUENCE [LARGE SCALE GENOMIC DNA]</scope>
    <source>
        <strain evidence="2">CBS538.71</strain>
    </source>
</reference>
<proteinExistence type="predicted"/>
<sequence length="461" mass="52855">MKASSKTHHGHVYTKEEAIEVRQYIQFKEDALRSGLSYQDRNRLEAQTLLSPKSVEDRQVERELKDTSSRPIEILQRCIKSGLASPHVLHMCFDAQFQDQQRYPRRKRSGIHQQQREDQLAHTALLYMLQDPGKWTSVLYKNTFFVDNLCYFAVLEGLQDIIMRFLRITPEPDNPYWRAKVVTAMILSEDAFDVHFCADDVIKLYFSLVDLREVEHSQYNAQTQQSGIEEAPPLVNFDFLHGAGVKLRNVLTRGIEPLGRYRTDPALYGKVLQHFAHVLPVENKHSQQEMDWIISELQLHHTAGYNEEPALGLLRKYAKLGQHAFLPEAWRHGPQLAQSIANLVKRTADVAEANSNMSAARWVFNTFEKGYFQAKPFPLERIQHTLNDLGSSLTHVQRRLCNALMCSNSDTRRLLSERVVKAPALQPATDPAAHANKFQNMLGTVTKDAKQPETQKRGFGL</sequence>
<evidence type="ECO:0000313" key="1">
    <source>
        <dbReference type="EMBL" id="PPJ59880.1"/>
    </source>
</evidence>
<name>A0A2S6CJH3_9PEZI</name>
<gene>
    <name evidence="1" type="ORF">CBER1_04968</name>
</gene>
<comment type="caution">
    <text evidence="1">The sequence shown here is derived from an EMBL/GenBank/DDBJ whole genome shotgun (WGS) entry which is preliminary data.</text>
</comment>
<dbReference type="EMBL" id="PNEN01000346">
    <property type="protein sequence ID" value="PPJ59880.1"/>
    <property type="molecule type" value="Genomic_DNA"/>
</dbReference>
<evidence type="ECO:0000313" key="2">
    <source>
        <dbReference type="Proteomes" id="UP000237631"/>
    </source>
</evidence>
<keyword evidence="2" id="KW-1185">Reference proteome</keyword>
<dbReference type="OrthoDB" id="3641881at2759"/>